<keyword evidence="1" id="KW-0479">Metal-binding</keyword>
<feature type="region of interest" description="Disordered" evidence="5">
    <location>
        <begin position="295"/>
        <end position="505"/>
    </location>
</feature>
<dbReference type="InterPro" id="IPR036869">
    <property type="entry name" value="J_dom_sf"/>
</dbReference>
<feature type="compositionally biased region" description="Low complexity" evidence="5">
    <location>
        <begin position="329"/>
        <end position="339"/>
    </location>
</feature>
<dbReference type="PANTHER" id="PTHR44029">
    <property type="entry name" value="DNAJ HOMOLOG SUBFAMILY C MEMBER 21"/>
    <property type="match status" value="1"/>
</dbReference>
<evidence type="ECO:0000313" key="8">
    <source>
        <dbReference type="Proteomes" id="UP001255856"/>
    </source>
</evidence>
<feature type="compositionally biased region" description="Acidic residues" evidence="5">
    <location>
        <begin position="384"/>
        <end position="402"/>
    </location>
</feature>
<feature type="domain" description="C2H2-type" evidence="6">
    <location>
        <begin position="506"/>
        <end position="534"/>
    </location>
</feature>
<evidence type="ECO:0000256" key="2">
    <source>
        <dbReference type="ARBA" id="ARBA00022771"/>
    </source>
</evidence>
<evidence type="ECO:0000256" key="5">
    <source>
        <dbReference type="SAM" id="MobiDB-lite"/>
    </source>
</evidence>
<dbReference type="PROSITE" id="PS00028">
    <property type="entry name" value="ZINC_FINGER_C2H2_1"/>
    <property type="match status" value="2"/>
</dbReference>
<keyword evidence="2 4" id="KW-0863">Zinc-finger</keyword>
<dbReference type="InterPro" id="IPR036236">
    <property type="entry name" value="Znf_C2H2_sf"/>
</dbReference>
<feature type="domain" description="C2H2-type" evidence="6">
    <location>
        <begin position="257"/>
        <end position="286"/>
    </location>
</feature>
<dbReference type="Proteomes" id="UP001255856">
    <property type="component" value="Unassembled WGS sequence"/>
</dbReference>
<proteinExistence type="predicted"/>
<evidence type="ECO:0000313" key="7">
    <source>
        <dbReference type="EMBL" id="KAK2078100.1"/>
    </source>
</evidence>
<evidence type="ECO:0000256" key="1">
    <source>
        <dbReference type="ARBA" id="ARBA00022723"/>
    </source>
</evidence>
<keyword evidence="8" id="KW-1185">Reference proteome</keyword>
<dbReference type="InterPro" id="IPR022755">
    <property type="entry name" value="Znf_C2H2_jaz"/>
</dbReference>
<name>A0AAD9IJ21_PROWI</name>
<dbReference type="AlphaFoldDB" id="A0AAD9IJ21"/>
<organism evidence="7 8">
    <name type="scientific">Prototheca wickerhamii</name>
    <dbReference type="NCBI Taxonomy" id="3111"/>
    <lineage>
        <taxon>Eukaryota</taxon>
        <taxon>Viridiplantae</taxon>
        <taxon>Chlorophyta</taxon>
        <taxon>core chlorophytes</taxon>
        <taxon>Trebouxiophyceae</taxon>
        <taxon>Chlorellales</taxon>
        <taxon>Chlorellaceae</taxon>
        <taxon>Prototheca</taxon>
    </lineage>
</organism>
<feature type="compositionally biased region" description="Low complexity" evidence="5">
    <location>
        <begin position="373"/>
        <end position="383"/>
    </location>
</feature>
<dbReference type="CDD" id="cd06257">
    <property type="entry name" value="DnaJ"/>
    <property type="match status" value="1"/>
</dbReference>
<dbReference type="GO" id="GO:0005737">
    <property type="term" value="C:cytoplasm"/>
    <property type="evidence" value="ECO:0007669"/>
    <property type="project" value="TreeGrafter"/>
</dbReference>
<protein>
    <recommendedName>
        <fullName evidence="6">C2H2-type domain-containing protein</fullName>
    </recommendedName>
</protein>
<evidence type="ECO:0000259" key="6">
    <source>
        <dbReference type="PROSITE" id="PS50157"/>
    </source>
</evidence>
<reference evidence="7" key="1">
    <citation type="submission" date="2021-01" db="EMBL/GenBank/DDBJ databases">
        <authorList>
            <person name="Eckstrom K.M.E."/>
        </authorList>
    </citation>
    <scope>NUCLEOTIDE SEQUENCE</scope>
    <source>
        <strain evidence="7">UVCC 0001</strain>
    </source>
</reference>
<dbReference type="Pfam" id="PF12171">
    <property type="entry name" value="zf-C2H2_jaz"/>
    <property type="match status" value="1"/>
</dbReference>
<evidence type="ECO:0000256" key="3">
    <source>
        <dbReference type="ARBA" id="ARBA00022833"/>
    </source>
</evidence>
<dbReference type="InterPro" id="IPR013087">
    <property type="entry name" value="Znf_C2H2_type"/>
</dbReference>
<dbReference type="Pfam" id="PF21884">
    <property type="entry name" value="ZUO1-like_ZHD"/>
    <property type="match status" value="1"/>
</dbReference>
<dbReference type="PROSITE" id="PS50157">
    <property type="entry name" value="ZINC_FINGER_C2H2_2"/>
    <property type="match status" value="2"/>
</dbReference>
<dbReference type="SMART" id="SM00355">
    <property type="entry name" value="ZnF_C2H2"/>
    <property type="match status" value="2"/>
</dbReference>
<dbReference type="SUPFAM" id="SSF46565">
    <property type="entry name" value="Chaperone J-domain"/>
    <property type="match status" value="1"/>
</dbReference>
<feature type="compositionally biased region" description="Polar residues" evidence="5">
    <location>
        <begin position="232"/>
        <end position="242"/>
    </location>
</feature>
<dbReference type="InterPro" id="IPR051964">
    <property type="entry name" value="Chaperone_stress_response"/>
</dbReference>
<dbReference type="Gene3D" id="3.30.160.60">
    <property type="entry name" value="Classic Zinc Finger"/>
    <property type="match status" value="1"/>
</dbReference>
<dbReference type="InterPro" id="IPR054076">
    <property type="entry name" value="ZUO1-like_ZHD"/>
</dbReference>
<feature type="compositionally biased region" description="Basic residues" evidence="5">
    <location>
        <begin position="489"/>
        <end position="499"/>
    </location>
</feature>
<sequence length="534" mass="58518">MVRCLYEVLDVEKDADDGVIRLAYRKAALRYDSHRDAILRSGERHQAGGGASPGDMVRPEDMDLFGFFTSTAYTGYGDGPSGFYAVYSRVFANLAKAEAASSKQAGSHAAFGTSSSPWSEVNAFYNHWAGFVSKRDFSWADEYDVRQAPNRKVRRMIESENEKARKAARREFNEQVRELVAFVKKRDKRVLAHAAEEAARRTEAAAKAEERRLKEQAERQARAQEYKEATWVTEQGDVSGSGSEEDDPFLDYEVQPFTCLVCDKFFKSQAALDNHARLKGHSNEEFIRLMAAMSMEETEDAAEKQEGSAELEDGQSATSSSEAEETHTSSESAPESSGPESDDDEEEPPKQGRDPQTASPPRTEGTGSGESSGEGSASEAGSAESEEEDTESEEESGSEDDAAYFARRLAAMKAGARTRQEESEPESSDEEPSTSSSSEEEGLTEEVMESIQQKPARRAARRAPEASRRAVPSPVPSQREQSPAPKLTAKQKRQARAAKAKGPQAPVCQVCGEGFQSRTQLFKHIATSGHAAPK</sequence>
<dbReference type="EMBL" id="JASFZW010000005">
    <property type="protein sequence ID" value="KAK2078100.1"/>
    <property type="molecule type" value="Genomic_DNA"/>
</dbReference>
<dbReference type="PANTHER" id="PTHR44029:SF1">
    <property type="entry name" value="DNAJ HOMOLOG SUBFAMILY C MEMBER 21"/>
    <property type="match status" value="1"/>
</dbReference>
<keyword evidence="3" id="KW-0862">Zinc</keyword>
<feature type="compositionally biased region" description="Acidic residues" evidence="5">
    <location>
        <begin position="423"/>
        <end position="448"/>
    </location>
</feature>
<dbReference type="InterPro" id="IPR001623">
    <property type="entry name" value="DnaJ_domain"/>
</dbReference>
<feature type="compositionally biased region" description="Basic and acidic residues" evidence="5">
    <location>
        <begin position="200"/>
        <end position="228"/>
    </location>
</feature>
<comment type="caution">
    <text evidence="7">The sequence shown here is derived from an EMBL/GenBank/DDBJ whole genome shotgun (WGS) entry which is preliminary data.</text>
</comment>
<feature type="region of interest" description="Disordered" evidence="5">
    <location>
        <begin position="200"/>
        <end position="249"/>
    </location>
</feature>
<dbReference type="SUPFAM" id="SSF57667">
    <property type="entry name" value="beta-beta-alpha zinc fingers"/>
    <property type="match status" value="1"/>
</dbReference>
<gene>
    <name evidence="7" type="ORF">QBZ16_003968</name>
</gene>
<evidence type="ECO:0000256" key="4">
    <source>
        <dbReference type="PROSITE-ProRule" id="PRU00042"/>
    </source>
</evidence>
<dbReference type="GO" id="GO:0008270">
    <property type="term" value="F:zinc ion binding"/>
    <property type="evidence" value="ECO:0007669"/>
    <property type="project" value="UniProtKB-KW"/>
</dbReference>
<accession>A0AAD9IJ21</accession>